<reference evidence="1" key="1">
    <citation type="submission" date="2017-02" db="UniProtKB">
        <authorList>
            <consortium name="WormBaseParasite"/>
        </authorList>
    </citation>
    <scope>IDENTIFICATION</scope>
</reference>
<protein>
    <submittedName>
        <fullName evidence="1">Ca2+/calmodulin-dependent protein kinase kinase (inferred by orthology to a C. elegans protein)</fullName>
    </submittedName>
</protein>
<dbReference type="Gene3D" id="3.30.200.20">
    <property type="entry name" value="Phosphorylase Kinase, domain 1"/>
    <property type="match status" value="1"/>
</dbReference>
<sequence length="85" mass="9841">LQLVQKEIAILKKLNHPNVVKLVELLFTLVVYAEVVAATQGHIFQVLDDPHDNYLYMVFELVERGFVLHCLLSVRSEETYLPSWC</sequence>
<organism evidence="1">
    <name type="scientific">Anisakis simplex</name>
    <name type="common">Herring worm</name>
    <dbReference type="NCBI Taxonomy" id="6269"/>
    <lineage>
        <taxon>Eukaryota</taxon>
        <taxon>Metazoa</taxon>
        <taxon>Ecdysozoa</taxon>
        <taxon>Nematoda</taxon>
        <taxon>Chromadorea</taxon>
        <taxon>Rhabditida</taxon>
        <taxon>Spirurina</taxon>
        <taxon>Ascaridomorpha</taxon>
        <taxon>Ascaridoidea</taxon>
        <taxon>Anisakidae</taxon>
        <taxon>Anisakis</taxon>
        <taxon>Anisakis simplex complex</taxon>
    </lineage>
</organism>
<dbReference type="SUPFAM" id="SSF56112">
    <property type="entry name" value="Protein kinase-like (PK-like)"/>
    <property type="match status" value="1"/>
</dbReference>
<evidence type="ECO:0000313" key="1">
    <source>
        <dbReference type="WBParaSite" id="ASIM_0000659201-mRNA-1"/>
    </source>
</evidence>
<accession>A0A0M3JG37</accession>
<dbReference type="WBParaSite" id="ASIM_0000659201-mRNA-1">
    <property type="protein sequence ID" value="ASIM_0000659201-mRNA-1"/>
    <property type="gene ID" value="ASIM_0000659201"/>
</dbReference>
<dbReference type="AlphaFoldDB" id="A0A0M3JG37"/>
<name>A0A0M3JG37_ANISI</name>
<proteinExistence type="predicted"/>
<dbReference type="InterPro" id="IPR011009">
    <property type="entry name" value="Kinase-like_dom_sf"/>
</dbReference>